<sequence>MVTLNLNPKVWFITGTSSGFGLHLVQTALARGDRVIATARSLPAIRYLESPNCRVLQLDVTSGPEVLQQKAQEAVNFWGKVDVLVNNAGFAGLGICEEAKTSGFLKQFSANFFGVIDLNNAFLPHMRNRKSGTIVIVGSRHAWKTQHPMTGAYSASKAAVHAYGEGLSTELAPFNIRVLLVQPGAHRTAGIPNMFKNSLAGDGDAIRDYDGMRTLGNARFRAQEGKQGGDAVKAAEAIADVVRGEGRAAGRPFPLWLVLGKDAEDDLRANLKQRLQNLDEWQDVTRSTTIETQDSIVLI</sequence>
<dbReference type="EMBL" id="JANHOG010000215">
    <property type="protein sequence ID" value="KAJ3556742.1"/>
    <property type="molecule type" value="Genomic_DNA"/>
</dbReference>
<reference evidence="1" key="1">
    <citation type="submission" date="2022-07" db="EMBL/GenBank/DDBJ databases">
        <title>Genome Sequence of Phlebia brevispora.</title>
        <authorList>
            <person name="Buettner E."/>
        </authorList>
    </citation>
    <scope>NUCLEOTIDE SEQUENCE</scope>
    <source>
        <strain evidence="1">MPL23</strain>
    </source>
</reference>
<accession>A0ACC1TAC0</accession>
<evidence type="ECO:0000313" key="1">
    <source>
        <dbReference type="EMBL" id="KAJ3556742.1"/>
    </source>
</evidence>
<name>A0ACC1TAC0_9APHY</name>
<dbReference type="Proteomes" id="UP001148662">
    <property type="component" value="Unassembled WGS sequence"/>
</dbReference>
<protein>
    <submittedName>
        <fullName evidence="1">Uncharacterized protein</fullName>
    </submittedName>
</protein>
<comment type="caution">
    <text evidence="1">The sequence shown here is derived from an EMBL/GenBank/DDBJ whole genome shotgun (WGS) entry which is preliminary data.</text>
</comment>
<organism evidence="1 2">
    <name type="scientific">Phlebia brevispora</name>
    <dbReference type="NCBI Taxonomy" id="194682"/>
    <lineage>
        <taxon>Eukaryota</taxon>
        <taxon>Fungi</taxon>
        <taxon>Dikarya</taxon>
        <taxon>Basidiomycota</taxon>
        <taxon>Agaricomycotina</taxon>
        <taxon>Agaricomycetes</taxon>
        <taxon>Polyporales</taxon>
        <taxon>Meruliaceae</taxon>
        <taxon>Phlebia</taxon>
    </lineage>
</organism>
<evidence type="ECO:0000313" key="2">
    <source>
        <dbReference type="Proteomes" id="UP001148662"/>
    </source>
</evidence>
<keyword evidence="2" id="KW-1185">Reference proteome</keyword>
<proteinExistence type="predicted"/>
<gene>
    <name evidence="1" type="ORF">NM688_g1852</name>
</gene>